<comment type="similarity">
    <text evidence="2 5">Belongs to the CDP-alcohol phosphatidyltransferase class-I family.</text>
</comment>
<organism evidence="7 8">
    <name type="scientific">Syncephalastrum racemosum</name>
    <name type="common">Filamentous fungus</name>
    <dbReference type="NCBI Taxonomy" id="13706"/>
    <lineage>
        <taxon>Eukaryota</taxon>
        <taxon>Fungi</taxon>
        <taxon>Fungi incertae sedis</taxon>
        <taxon>Mucoromycota</taxon>
        <taxon>Mucoromycotina</taxon>
        <taxon>Mucoromycetes</taxon>
        <taxon>Mucorales</taxon>
        <taxon>Syncephalastraceae</taxon>
        <taxon>Syncephalastrum</taxon>
    </lineage>
</organism>
<evidence type="ECO:0000313" key="8">
    <source>
        <dbReference type="Proteomes" id="UP000242180"/>
    </source>
</evidence>
<keyword evidence="8" id="KW-1185">Reference proteome</keyword>
<evidence type="ECO:0000256" key="6">
    <source>
        <dbReference type="SAM" id="Phobius"/>
    </source>
</evidence>
<evidence type="ECO:0000313" key="7">
    <source>
        <dbReference type="EMBL" id="ORZ03350.1"/>
    </source>
</evidence>
<feature type="transmembrane region" description="Helical" evidence="6">
    <location>
        <begin position="154"/>
        <end position="170"/>
    </location>
</feature>
<keyword evidence="6" id="KW-0812">Transmembrane</keyword>
<dbReference type="PROSITE" id="PS00379">
    <property type="entry name" value="CDP_ALCOHOL_P_TRANSF"/>
    <property type="match status" value="1"/>
</dbReference>
<dbReference type="PANTHER" id="PTHR10414:SF77">
    <property type="entry name" value="CDP-ALCOHOL PHOSPHATIDYLTRANSFERASE FAMILY PROTEIN"/>
    <property type="match status" value="1"/>
</dbReference>
<feature type="transmembrane region" description="Helical" evidence="6">
    <location>
        <begin position="234"/>
        <end position="256"/>
    </location>
</feature>
<dbReference type="Proteomes" id="UP000242180">
    <property type="component" value="Unassembled WGS sequence"/>
</dbReference>
<dbReference type="OMA" id="RMYFILW"/>
<dbReference type="AlphaFoldDB" id="A0A1X2HUT7"/>
<keyword evidence="6" id="KW-1133">Transmembrane helix</keyword>
<dbReference type="PIRSF" id="PIRSF015665">
    <property type="entry name" value="CHOPT"/>
    <property type="match status" value="1"/>
</dbReference>
<dbReference type="GO" id="GO:0016780">
    <property type="term" value="F:phosphotransferase activity, for other substituted phosphate groups"/>
    <property type="evidence" value="ECO:0007669"/>
    <property type="project" value="InterPro"/>
</dbReference>
<dbReference type="InParanoid" id="A0A1X2HUT7"/>
<keyword evidence="4 6" id="KW-0472">Membrane</keyword>
<feature type="transmembrane region" description="Helical" evidence="6">
    <location>
        <begin position="302"/>
        <end position="322"/>
    </location>
</feature>
<dbReference type="InterPro" id="IPR014472">
    <property type="entry name" value="CHOPT"/>
</dbReference>
<evidence type="ECO:0000256" key="2">
    <source>
        <dbReference type="ARBA" id="ARBA00010441"/>
    </source>
</evidence>
<accession>A0A1X2HUT7</accession>
<comment type="caution">
    <text evidence="7">The sequence shown here is derived from an EMBL/GenBank/DDBJ whole genome shotgun (WGS) entry which is preliminary data.</text>
</comment>
<protein>
    <submittedName>
        <fullName evidence="7">CDP-alcohol phosphatidyltransferase-domain-containing protein</fullName>
    </submittedName>
</protein>
<reference evidence="7 8" key="1">
    <citation type="submission" date="2016-07" db="EMBL/GenBank/DDBJ databases">
        <title>Pervasive Adenine N6-methylation of Active Genes in Fungi.</title>
        <authorList>
            <consortium name="DOE Joint Genome Institute"/>
            <person name="Mondo S.J."/>
            <person name="Dannebaum R.O."/>
            <person name="Kuo R.C."/>
            <person name="Labutti K."/>
            <person name="Haridas S."/>
            <person name="Kuo A."/>
            <person name="Salamov A."/>
            <person name="Ahrendt S.R."/>
            <person name="Lipzen A."/>
            <person name="Sullivan W."/>
            <person name="Andreopoulos W.B."/>
            <person name="Clum A."/>
            <person name="Lindquist E."/>
            <person name="Daum C."/>
            <person name="Ramamoorthy G.K."/>
            <person name="Gryganskyi A."/>
            <person name="Culley D."/>
            <person name="Magnuson J.K."/>
            <person name="James T.Y."/>
            <person name="O'Malley M.A."/>
            <person name="Stajich J.E."/>
            <person name="Spatafora J.W."/>
            <person name="Visel A."/>
            <person name="Grigoriev I.V."/>
        </authorList>
    </citation>
    <scope>NUCLEOTIDE SEQUENCE [LARGE SCALE GENOMIC DNA]</scope>
    <source>
        <strain evidence="7 8">NRRL 2496</strain>
    </source>
</reference>
<feature type="transmembrane region" description="Helical" evidence="6">
    <location>
        <begin position="177"/>
        <end position="199"/>
    </location>
</feature>
<feature type="transmembrane region" description="Helical" evidence="6">
    <location>
        <begin position="366"/>
        <end position="391"/>
    </location>
</feature>
<dbReference type="InterPro" id="IPR000462">
    <property type="entry name" value="CDP-OH_P_trans"/>
</dbReference>
<dbReference type="STRING" id="13706.A0A1X2HUT7"/>
<dbReference type="GO" id="GO:0008654">
    <property type="term" value="P:phospholipid biosynthetic process"/>
    <property type="evidence" value="ECO:0007669"/>
    <property type="project" value="InterPro"/>
</dbReference>
<feature type="transmembrane region" description="Helical" evidence="6">
    <location>
        <begin position="268"/>
        <end position="290"/>
    </location>
</feature>
<evidence type="ECO:0000256" key="5">
    <source>
        <dbReference type="RuleBase" id="RU003750"/>
    </source>
</evidence>
<proteinExistence type="inferred from homology"/>
<feature type="transmembrane region" description="Helical" evidence="6">
    <location>
        <begin position="334"/>
        <end position="354"/>
    </location>
</feature>
<dbReference type="PANTHER" id="PTHR10414">
    <property type="entry name" value="ETHANOLAMINEPHOSPHOTRANSFERASE"/>
    <property type="match status" value="1"/>
</dbReference>
<dbReference type="Gene3D" id="1.20.120.1760">
    <property type="match status" value="1"/>
</dbReference>
<dbReference type="GO" id="GO:0016020">
    <property type="term" value="C:membrane"/>
    <property type="evidence" value="ECO:0007669"/>
    <property type="project" value="UniProtKB-SubCell"/>
</dbReference>
<dbReference type="OrthoDB" id="196717at2759"/>
<dbReference type="Pfam" id="PF01066">
    <property type="entry name" value="CDP-OH_P_transf"/>
    <property type="match status" value="1"/>
</dbReference>
<sequence length="429" mass="48085">MAIWKSWLDPDIPSEERLENLRYYKYAATDKSLVSKYILRHYWNWAVTLFPTWMAPNLITLSGLLLMLLNVGLATVVVPDLRWTEDTPQWIYFSFAAGLWLYSTLDNVDGKQARRTNSSSPLGELFDHGCDAVNCTCVVLLQAAALGLGHSVDALILFLVTIIGFYLSTAEEYHTGVLYLGIVNGPTEGIILTCLAFVWSGFFGAGSWHVPIDQIQNLDRLASLLPEGTDFAKIFVWGQVFFFLVTHCPFCFYSIYKTCRDGPIKHRFAVFGSVMYPITLYSVAVVVWVVSPYSIILSQEHFILFSLTAGVMFGSIASSIILHHLTKSPFPTFFGVLGRLWLMAMLVGIVPRALGRPLVSSTAELVVLWVYFAFAVIVYIFWAAGVINAFCRFLGIKCLRIPHGDQRVASEEADSLLQAQEEGYNTFRS</sequence>
<dbReference type="EMBL" id="MCGN01000001">
    <property type="protein sequence ID" value="ORZ03350.1"/>
    <property type="molecule type" value="Genomic_DNA"/>
</dbReference>
<dbReference type="InterPro" id="IPR048254">
    <property type="entry name" value="CDP_ALCOHOL_P_TRANSF_CS"/>
</dbReference>
<dbReference type="InterPro" id="IPR043130">
    <property type="entry name" value="CDP-OH_PTrfase_TM_dom"/>
</dbReference>
<gene>
    <name evidence="7" type="ORF">BCR43DRAFT_483190</name>
</gene>
<name>A0A1X2HUT7_SYNRA</name>
<evidence type="ECO:0000256" key="3">
    <source>
        <dbReference type="ARBA" id="ARBA00022679"/>
    </source>
</evidence>
<feature type="transmembrane region" description="Helical" evidence="6">
    <location>
        <begin position="58"/>
        <end position="78"/>
    </location>
</feature>
<comment type="subcellular location">
    <subcellularLocation>
        <location evidence="1">Membrane</location>
    </subcellularLocation>
</comment>
<evidence type="ECO:0000256" key="1">
    <source>
        <dbReference type="ARBA" id="ARBA00004370"/>
    </source>
</evidence>
<keyword evidence="3 5" id="KW-0808">Transferase</keyword>
<evidence type="ECO:0000256" key="4">
    <source>
        <dbReference type="ARBA" id="ARBA00023136"/>
    </source>
</evidence>